<accession>A0A4P9XG68</accession>
<keyword evidence="7 8" id="KW-0472">Membrane</keyword>
<feature type="transmembrane region" description="Helical" evidence="8">
    <location>
        <begin position="21"/>
        <end position="41"/>
    </location>
</feature>
<evidence type="ECO:0008006" key="11">
    <source>
        <dbReference type="Google" id="ProtNLM"/>
    </source>
</evidence>
<dbReference type="STRING" id="1555241.A0A4P9XG68"/>
<dbReference type="OrthoDB" id="5579088at2759"/>
<evidence type="ECO:0000256" key="3">
    <source>
        <dbReference type="ARBA" id="ARBA00022801"/>
    </source>
</evidence>
<evidence type="ECO:0000313" key="9">
    <source>
        <dbReference type="EMBL" id="RKP04170.1"/>
    </source>
</evidence>
<dbReference type="GO" id="GO:0008654">
    <property type="term" value="P:phospholipid biosynthetic process"/>
    <property type="evidence" value="ECO:0007669"/>
    <property type="project" value="TreeGrafter"/>
</dbReference>
<protein>
    <recommendedName>
        <fullName evidence="11">FIT family protein scs3</fullName>
    </recommendedName>
</protein>
<feature type="transmembrane region" description="Helical" evidence="8">
    <location>
        <begin position="100"/>
        <end position="118"/>
    </location>
</feature>
<keyword evidence="4" id="KW-0256">Endoplasmic reticulum</keyword>
<dbReference type="GO" id="GO:0005789">
    <property type="term" value="C:endoplasmic reticulum membrane"/>
    <property type="evidence" value="ECO:0007669"/>
    <property type="project" value="UniProtKB-SubCell"/>
</dbReference>
<dbReference type="Pfam" id="PF10261">
    <property type="entry name" value="FIT"/>
    <property type="match status" value="1"/>
</dbReference>
<evidence type="ECO:0000256" key="4">
    <source>
        <dbReference type="ARBA" id="ARBA00022824"/>
    </source>
</evidence>
<sequence length="359" mass="38961">MMRSDHDARPAAAVRYRLLPYRYQQIALVVLLGVVALGTLVHEVWQLATLEAPLAAQKQSVLNQWFVKKGWGWTGAALLVYCVTSGARTAGWRDGALAGLIRWLVATLYWAVMTQALVGDSLTGRVYRYTGSCALPAVPPEALGTSMAADGASPLEQRMVRDALTCRTQGGTWTGHDVSGHCLLLLHCILVSIEEIQLAARVYRAKCLKDRPVSRDDRVLPPLTTVAGPESGVVDGLLLETEAPQPPTHPGLTRRHSPSSAALAAKAAREGRVLVPDATCAARDELVDLDEIPVHVPHPLDFPMGTLESASLLLLLVLIVVWLTMLAITALFYHTWQEKLTGTLVGVLYWIGAYGCVRL</sequence>
<dbReference type="EMBL" id="ML014113">
    <property type="protein sequence ID" value="RKP04170.1"/>
    <property type="molecule type" value="Genomic_DNA"/>
</dbReference>
<dbReference type="GO" id="GO:0010945">
    <property type="term" value="F:coenzyme A diphosphatase activity"/>
    <property type="evidence" value="ECO:0007669"/>
    <property type="project" value="InterPro"/>
</dbReference>
<keyword evidence="10" id="KW-1185">Reference proteome</keyword>
<evidence type="ECO:0000313" key="10">
    <source>
        <dbReference type="Proteomes" id="UP000274922"/>
    </source>
</evidence>
<dbReference type="AlphaFoldDB" id="A0A4P9XG68"/>
<evidence type="ECO:0000256" key="5">
    <source>
        <dbReference type="ARBA" id="ARBA00022989"/>
    </source>
</evidence>
<evidence type="ECO:0000256" key="8">
    <source>
        <dbReference type="SAM" id="Phobius"/>
    </source>
</evidence>
<evidence type="ECO:0000256" key="1">
    <source>
        <dbReference type="ARBA" id="ARBA00004477"/>
    </source>
</evidence>
<comment type="subcellular location">
    <subcellularLocation>
        <location evidence="1">Endoplasmic reticulum membrane</location>
        <topology evidence="1">Multi-pass membrane protein</topology>
    </subcellularLocation>
</comment>
<dbReference type="GO" id="GO:0019915">
    <property type="term" value="P:lipid storage"/>
    <property type="evidence" value="ECO:0007669"/>
    <property type="project" value="InterPro"/>
</dbReference>
<keyword evidence="6" id="KW-0443">Lipid metabolism</keyword>
<proteinExistence type="predicted"/>
<name>A0A4P9XG68_9FUNG</name>
<feature type="transmembrane region" description="Helical" evidence="8">
    <location>
        <begin position="312"/>
        <end position="334"/>
    </location>
</feature>
<dbReference type="GO" id="GO:0034389">
    <property type="term" value="P:lipid droplet organization"/>
    <property type="evidence" value="ECO:0007669"/>
    <property type="project" value="TreeGrafter"/>
</dbReference>
<organism evidence="9 10">
    <name type="scientific">Caulochytrium protostelioides</name>
    <dbReference type="NCBI Taxonomy" id="1555241"/>
    <lineage>
        <taxon>Eukaryota</taxon>
        <taxon>Fungi</taxon>
        <taxon>Fungi incertae sedis</taxon>
        <taxon>Chytridiomycota</taxon>
        <taxon>Chytridiomycota incertae sedis</taxon>
        <taxon>Chytridiomycetes</taxon>
        <taxon>Caulochytriales</taxon>
        <taxon>Caulochytriaceae</taxon>
        <taxon>Caulochytrium</taxon>
    </lineage>
</organism>
<evidence type="ECO:0000256" key="7">
    <source>
        <dbReference type="ARBA" id="ARBA00023136"/>
    </source>
</evidence>
<dbReference type="InterPro" id="IPR019388">
    <property type="entry name" value="FIT"/>
</dbReference>
<keyword evidence="3" id="KW-0378">Hydrolase</keyword>
<dbReference type="PANTHER" id="PTHR23129">
    <property type="entry name" value="ACYL-COENZYME A DIPHOSPHATASE FITM2"/>
    <property type="match status" value="1"/>
</dbReference>
<evidence type="ECO:0000256" key="2">
    <source>
        <dbReference type="ARBA" id="ARBA00022692"/>
    </source>
</evidence>
<gene>
    <name evidence="9" type="ORF">CXG81DRAFT_23275</name>
</gene>
<keyword evidence="5 8" id="KW-1133">Transmembrane helix</keyword>
<feature type="transmembrane region" description="Helical" evidence="8">
    <location>
        <begin position="340"/>
        <end position="357"/>
    </location>
</feature>
<reference evidence="10" key="1">
    <citation type="journal article" date="2018" name="Nat. Microbiol.">
        <title>Leveraging single-cell genomics to expand the fungal tree of life.</title>
        <authorList>
            <person name="Ahrendt S.R."/>
            <person name="Quandt C.A."/>
            <person name="Ciobanu D."/>
            <person name="Clum A."/>
            <person name="Salamov A."/>
            <person name="Andreopoulos B."/>
            <person name="Cheng J.F."/>
            <person name="Woyke T."/>
            <person name="Pelin A."/>
            <person name="Henrissat B."/>
            <person name="Reynolds N.K."/>
            <person name="Benny G.L."/>
            <person name="Smith M.E."/>
            <person name="James T.Y."/>
            <person name="Grigoriev I.V."/>
        </authorList>
    </citation>
    <scope>NUCLEOTIDE SEQUENCE [LARGE SCALE GENOMIC DNA]</scope>
    <source>
        <strain evidence="10">ATCC 52028</strain>
    </source>
</reference>
<keyword evidence="2 8" id="KW-0812">Transmembrane</keyword>
<dbReference type="Proteomes" id="UP000274922">
    <property type="component" value="Unassembled WGS sequence"/>
</dbReference>
<evidence type="ECO:0000256" key="6">
    <source>
        <dbReference type="ARBA" id="ARBA00023098"/>
    </source>
</evidence>
<dbReference type="PANTHER" id="PTHR23129:SF0">
    <property type="entry name" value="ACYL-COENZYME A DIPHOSPHATASE FITM2"/>
    <property type="match status" value="1"/>
</dbReference>